<dbReference type="EMBL" id="BARS01039727">
    <property type="protein sequence ID" value="GAG22237.1"/>
    <property type="molecule type" value="Genomic_DNA"/>
</dbReference>
<reference evidence="1" key="1">
    <citation type="journal article" date="2014" name="Front. Microbiol.">
        <title>High frequency of phylogenetically diverse reductive dehalogenase-homologous genes in deep subseafloor sedimentary metagenomes.</title>
        <authorList>
            <person name="Kawai M."/>
            <person name="Futagami T."/>
            <person name="Toyoda A."/>
            <person name="Takaki Y."/>
            <person name="Nishi S."/>
            <person name="Hori S."/>
            <person name="Arai W."/>
            <person name="Tsubouchi T."/>
            <person name="Morono Y."/>
            <person name="Uchiyama I."/>
            <person name="Ito T."/>
            <person name="Fujiyama A."/>
            <person name="Inagaki F."/>
            <person name="Takami H."/>
        </authorList>
    </citation>
    <scope>NUCLEOTIDE SEQUENCE</scope>
    <source>
        <strain evidence="1">Expedition CK06-06</strain>
    </source>
</reference>
<organism evidence="1">
    <name type="scientific">marine sediment metagenome</name>
    <dbReference type="NCBI Taxonomy" id="412755"/>
    <lineage>
        <taxon>unclassified sequences</taxon>
        <taxon>metagenomes</taxon>
        <taxon>ecological metagenomes</taxon>
    </lineage>
</organism>
<gene>
    <name evidence="1" type="ORF">S01H1_60642</name>
</gene>
<sequence length="63" mass="7042">MKTHTFYLSEAEANNTAYLLGIAITELYRENNQPETKGAYTATIKDAERIQIIFESRGSGGKD</sequence>
<comment type="caution">
    <text evidence="1">The sequence shown here is derived from an EMBL/GenBank/DDBJ whole genome shotgun (WGS) entry which is preliminary data.</text>
</comment>
<proteinExistence type="predicted"/>
<protein>
    <submittedName>
        <fullName evidence="1">Uncharacterized protein</fullName>
    </submittedName>
</protein>
<dbReference type="AlphaFoldDB" id="X0WGB1"/>
<accession>X0WGB1</accession>
<name>X0WGB1_9ZZZZ</name>
<evidence type="ECO:0000313" key="1">
    <source>
        <dbReference type="EMBL" id="GAG22237.1"/>
    </source>
</evidence>